<evidence type="ECO:0000313" key="1">
    <source>
        <dbReference type="EMBL" id="GAG01134.1"/>
    </source>
</evidence>
<gene>
    <name evidence="1" type="ORF">S01H1_43618</name>
</gene>
<feature type="non-terminal residue" evidence="1">
    <location>
        <position position="1"/>
    </location>
</feature>
<comment type="caution">
    <text evidence="1">The sequence shown here is derived from an EMBL/GenBank/DDBJ whole genome shotgun (WGS) entry which is preliminary data.</text>
</comment>
<protein>
    <submittedName>
        <fullName evidence="1">Uncharacterized protein</fullName>
    </submittedName>
</protein>
<dbReference type="AlphaFoldDB" id="X0U5W0"/>
<proteinExistence type="predicted"/>
<reference evidence="1" key="1">
    <citation type="journal article" date="2014" name="Front. Microbiol.">
        <title>High frequency of phylogenetically diverse reductive dehalogenase-homologous genes in deep subseafloor sedimentary metagenomes.</title>
        <authorList>
            <person name="Kawai M."/>
            <person name="Futagami T."/>
            <person name="Toyoda A."/>
            <person name="Takaki Y."/>
            <person name="Nishi S."/>
            <person name="Hori S."/>
            <person name="Arai W."/>
            <person name="Tsubouchi T."/>
            <person name="Morono Y."/>
            <person name="Uchiyama I."/>
            <person name="Ito T."/>
            <person name="Fujiyama A."/>
            <person name="Inagaki F."/>
            <person name="Takami H."/>
        </authorList>
    </citation>
    <scope>NUCLEOTIDE SEQUENCE</scope>
    <source>
        <strain evidence="1">Expedition CK06-06</strain>
    </source>
</reference>
<accession>X0U5W0</accession>
<dbReference type="EMBL" id="BARS01027788">
    <property type="protein sequence ID" value="GAG01134.1"/>
    <property type="molecule type" value="Genomic_DNA"/>
</dbReference>
<sequence length="33" mass="3570">KVPIYICPSPPILNKPQRKAKATVSPVNIKGVL</sequence>
<name>X0U5W0_9ZZZZ</name>
<organism evidence="1">
    <name type="scientific">marine sediment metagenome</name>
    <dbReference type="NCBI Taxonomy" id="412755"/>
    <lineage>
        <taxon>unclassified sequences</taxon>
        <taxon>metagenomes</taxon>
        <taxon>ecological metagenomes</taxon>
    </lineage>
</organism>